<gene>
    <name evidence="2" type="ORF">B296_00011031</name>
</gene>
<dbReference type="Proteomes" id="UP000287651">
    <property type="component" value="Unassembled WGS sequence"/>
</dbReference>
<accession>A0A426XXS4</accession>
<evidence type="ECO:0000256" key="1">
    <source>
        <dbReference type="SAM" id="MobiDB-lite"/>
    </source>
</evidence>
<dbReference type="AlphaFoldDB" id="A0A426XXS4"/>
<organism evidence="2 3">
    <name type="scientific">Ensete ventricosum</name>
    <name type="common">Abyssinian banana</name>
    <name type="synonym">Musa ensete</name>
    <dbReference type="NCBI Taxonomy" id="4639"/>
    <lineage>
        <taxon>Eukaryota</taxon>
        <taxon>Viridiplantae</taxon>
        <taxon>Streptophyta</taxon>
        <taxon>Embryophyta</taxon>
        <taxon>Tracheophyta</taxon>
        <taxon>Spermatophyta</taxon>
        <taxon>Magnoliopsida</taxon>
        <taxon>Liliopsida</taxon>
        <taxon>Zingiberales</taxon>
        <taxon>Musaceae</taxon>
        <taxon>Ensete</taxon>
    </lineage>
</organism>
<evidence type="ECO:0000313" key="3">
    <source>
        <dbReference type="Proteomes" id="UP000287651"/>
    </source>
</evidence>
<name>A0A426XXS4_ENSVE</name>
<comment type="caution">
    <text evidence="2">The sequence shown here is derived from an EMBL/GenBank/DDBJ whole genome shotgun (WGS) entry which is preliminary data.</text>
</comment>
<reference evidence="2 3" key="1">
    <citation type="journal article" date="2014" name="Agronomy (Basel)">
        <title>A Draft Genome Sequence for Ensete ventricosum, the Drought-Tolerant Tree Against Hunger.</title>
        <authorList>
            <person name="Harrison J."/>
            <person name="Moore K.A."/>
            <person name="Paszkiewicz K."/>
            <person name="Jones T."/>
            <person name="Grant M."/>
            <person name="Ambacheew D."/>
            <person name="Muzemil S."/>
            <person name="Studholme D.J."/>
        </authorList>
    </citation>
    <scope>NUCLEOTIDE SEQUENCE [LARGE SCALE GENOMIC DNA]</scope>
</reference>
<feature type="region of interest" description="Disordered" evidence="1">
    <location>
        <begin position="21"/>
        <end position="106"/>
    </location>
</feature>
<proteinExistence type="predicted"/>
<protein>
    <submittedName>
        <fullName evidence="2">Uncharacterized protein</fullName>
    </submittedName>
</protein>
<evidence type="ECO:0000313" key="2">
    <source>
        <dbReference type="EMBL" id="RRT44309.1"/>
    </source>
</evidence>
<sequence length="106" mass="11596">MIALHLDDIELLHIISRRAPQSRCSKHESHIPTKMKVTRRRDSRAWPGHLQGGNRLQPRPPCKGATDCSQAHCKGRPPAGATAARGHDQLQPRPPYKGATGCGQAP</sequence>
<dbReference type="EMBL" id="AMZH03016548">
    <property type="protein sequence ID" value="RRT44309.1"/>
    <property type="molecule type" value="Genomic_DNA"/>
</dbReference>